<comment type="subcellular location">
    <subcellularLocation>
        <location evidence="8">Cell membrane</location>
        <topology evidence="8">Multi-pass membrane protein</topology>
    </subcellularLocation>
    <subcellularLocation>
        <location evidence="1">Membrane</location>
        <topology evidence="1">Multi-pass membrane protein</topology>
    </subcellularLocation>
</comment>
<comment type="similarity">
    <text evidence="2 8">Belongs to the ammonia transporter channel (TC 1.A.11.2) family.</text>
</comment>
<name>C3YB79_BRAFL</name>
<dbReference type="FunFam" id="1.10.3430.10:FF:000008">
    <property type="entry name" value="Ammonium transporter"/>
    <property type="match status" value="1"/>
</dbReference>
<proteinExistence type="inferred from homology"/>
<evidence type="ECO:0000256" key="2">
    <source>
        <dbReference type="ARBA" id="ARBA00005887"/>
    </source>
</evidence>
<organism>
    <name type="scientific">Branchiostoma floridae</name>
    <name type="common">Florida lancelet</name>
    <name type="synonym">Amphioxus</name>
    <dbReference type="NCBI Taxonomy" id="7739"/>
    <lineage>
        <taxon>Eukaryota</taxon>
        <taxon>Metazoa</taxon>
        <taxon>Chordata</taxon>
        <taxon>Cephalochordata</taxon>
        <taxon>Leptocardii</taxon>
        <taxon>Amphioxiformes</taxon>
        <taxon>Branchiostomatidae</taxon>
        <taxon>Branchiostoma</taxon>
    </lineage>
</organism>
<keyword evidence="4 8" id="KW-0812">Transmembrane</keyword>
<dbReference type="NCBIfam" id="TIGR00836">
    <property type="entry name" value="amt"/>
    <property type="match status" value="1"/>
</dbReference>
<feature type="transmembrane region" description="Helical" evidence="8">
    <location>
        <begin position="151"/>
        <end position="169"/>
    </location>
</feature>
<keyword evidence="5 8" id="KW-1133">Transmembrane helix</keyword>
<accession>C3YB79</accession>
<feature type="transmembrane region" description="Helical" evidence="8">
    <location>
        <begin position="41"/>
        <end position="62"/>
    </location>
</feature>
<evidence type="ECO:0000256" key="4">
    <source>
        <dbReference type="ARBA" id="ARBA00022692"/>
    </source>
</evidence>
<dbReference type="EMBL" id="GG666497">
    <property type="protein sequence ID" value="EEN62457.1"/>
    <property type="molecule type" value="Genomic_DNA"/>
</dbReference>
<feature type="transmembrane region" description="Helical" evidence="8">
    <location>
        <begin position="269"/>
        <end position="289"/>
    </location>
</feature>
<dbReference type="InterPro" id="IPR024041">
    <property type="entry name" value="NH4_transpt_AmtB-like_dom"/>
</dbReference>
<dbReference type="InterPro" id="IPR001905">
    <property type="entry name" value="Ammonium_transpt"/>
</dbReference>
<evidence type="ECO:0000256" key="7">
    <source>
        <dbReference type="ARBA" id="ARBA00023177"/>
    </source>
</evidence>
<feature type="region of interest" description="Disordered" evidence="9">
    <location>
        <begin position="544"/>
        <end position="573"/>
    </location>
</feature>
<feature type="transmembrane region" description="Helical" evidence="8">
    <location>
        <begin position="74"/>
        <end position="92"/>
    </location>
</feature>
<feature type="domain" description="Ammonium transporter AmtB-like" evidence="10">
    <location>
        <begin position="43"/>
        <end position="442"/>
    </location>
</feature>
<dbReference type="AlphaFoldDB" id="C3YB79"/>
<evidence type="ECO:0000256" key="5">
    <source>
        <dbReference type="ARBA" id="ARBA00022989"/>
    </source>
</evidence>
<evidence type="ECO:0000313" key="11">
    <source>
        <dbReference type="EMBL" id="EEN62457.1"/>
    </source>
</evidence>
<dbReference type="Gene3D" id="1.10.3430.10">
    <property type="entry name" value="Ammonium transporter AmtB like domains"/>
    <property type="match status" value="1"/>
</dbReference>
<feature type="transmembrane region" description="Helical" evidence="8">
    <location>
        <begin position="189"/>
        <end position="211"/>
    </location>
</feature>
<feature type="transmembrane region" description="Helical" evidence="8">
    <location>
        <begin position="325"/>
        <end position="342"/>
    </location>
</feature>
<sequence>MSANYTSLSNASKSTSPLVGTSVPQGVETSSGFVQIDSDDATWILTSAIFIFTMQSGFSLLESGQVSIKNEVNIIFKNAVDVLFGGLTYWLVGYGMGFGSEPGSNSVVGVGYYFLDASEKDMGFLFSSFFFQLAFATTSATIVSGAMAERATLEAYVVFSLVSSLIYALPSRWLWYKGGWLKQMGALDIAGSAVVHILGGTNGLVATLLMGPRIGVFKPGTKEPKMGYPTNALLGMFMLWGVWWGWLGFNCGSTYGITGGKWKLSSRAAAATLLASMGGGTVGIVYSWLMRNGKIEIRYTLDGVLGSLVSISALCSLARPWESLLIGTVGGYLAILGGELIGRLRIDDPVGVVTVHVVGGVWGMLTVGLFLRPDRVAGLTNYAGLIYGGGWYILGVQTLACVVIIAWAVLTSFLTFKVIDLTIGLRISTVAEIIGADVCEHSINGTYDTKEGVIRTPEGKTIQVPSGPVLSKKDVLKIMDISLALRNKVVARSAYGKTVGLHGRRPSTANISDDGKTLVIRRARWAADDVTTETRQLSGIQVTSPRPVGRHGHGNEAFDDGEGNRLKVPVDVH</sequence>
<dbReference type="InParanoid" id="C3YB79"/>
<dbReference type="InterPro" id="IPR029020">
    <property type="entry name" value="Ammonium/urea_transptr"/>
</dbReference>
<evidence type="ECO:0000256" key="1">
    <source>
        <dbReference type="ARBA" id="ARBA00004141"/>
    </source>
</evidence>
<keyword evidence="6 8" id="KW-0472">Membrane</keyword>
<feature type="transmembrane region" description="Helical" evidence="8">
    <location>
        <begin position="349"/>
        <end position="371"/>
    </location>
</feature>
<feature type="compositionally biased region" description="Basic and acidic residues" evidence="9">
    <location>
        <begin position="562"/>
        <end position="573"/>
    </location>
</feature>
<dbReference type="eggNOG" id="KOG0682">
    <property type="taxonomic scope" value="Eukaryota"/>
</dbReference>
<keyword evidence="7 8" id="KW-0924">Ammonia transport</keyword>
<feature type="transmembrane region" description="Helical" evidence="8">
    <location>
        <begin position="232"/>
        <end position="249"/>
    </location>
</feature>
<feature type="transmembrane region" description="Helical" evidence="8">
    <location>
        <begin position="122"/>
        <end position="144"/>
    </location>
</feature>
<evidence type="ECO:0000259" key="10">
    <source>
        <dbReference type="Pfam" id="PF00909"/>
    </source>
</evidence>
<dbReference type="PANTHER" id="PTHR11730:SF58">
    <property type="entry name" value="AMMONIUM TRANSPORTER"/>
    <property type="match status" value="1"/>
</dbReference>
<evidence type="ECO:0000256" key="8">
    <source>
        <dbReference type="RuleBase" id="RU362002"/>
    </source>
</evidence>
<evidence type="ECO:0000256" key="3">
    <source>
        <dbReference type="ARBA" id="ARBA00022448"/>
    </source>
</evidence>
<dbReference type="SUPFAM" id="SSF111352">
    <property type="entry name" value="Ammonium transporter"/>
    <property type="match status" value="1"/>
</dbReference>
<feature type="region of interest" description="Disordered" evidence="9">
    <location>
        <begin position="1"/>
        <end position="22"/>
    </location>
</feature>
<dbReference type="GO" id="GO:0005886">
    <property type="term" value="C:plasma membrane"/>
    <property type="evidence" value="ECO:0007669"/>
    <property type="project" value="UniProtKB-SubCell"/>
</dbReference>
<gene>
    <name evidence="11" type="ORF">BRAFLDRAFT_67699</name>
</gene>
<dbReference type="GO" id="GO:0008519">
    <property type="term" value="F:ammonium channel activity"/>
    <property type="evidence" value="ECO:0007669"/>
    <property type="project" value="InterPro"/>
</dbReference>
<feature type="transmembrane region" description="Helical" evidence="8">
    <location>
        <begin position="391"/>
        <end position="416"/>
    </location>
</feature>
<protein>
    <recommendedName>
        <fullName evidence="8">Ammonium transporter</fullName>
    </recommendedName>
</protein>
<evidence type="ECO:0000256" key="6">
    <source>
        <dbReference type="ARBA" id="ARBA00023136"/>
    </source>
</evidence>
<dbReference type="PANTHER" id="PTHR11730">
    <property type="entry name" value="AMMONIUM TRANSPORTER"/>
    <property type="match status" value="1"/>
</dbReference>
<reference evidence="11" key="1">
    <citation type="journal article" date="2008" name="Nature">
        <title>The amphioxus genome and the evolution of the chordate karyotype.</title>
        <authorList>
            <consortium name="US DOE Joint Genome Institute (JGI-PGF)"/>
            <person name="Putnam N.H."/>
            <person name="Butts T."/>
            <person name="Ferrier D.E.K."/>
            <person name="Furlong R.F."/>
            <person name="Hellsten U."/>
            <person name="Kawashima T."/>
            <person name="Robinson-Rechavi M."/>
            <person name="Shoguchi E."/>
            <person name="Terry A."/>
            <person name="Yu J.-K."/>
            <person name="Benito-Gutierrez E.L."/>
            <person name="Dubchak I."/>
            <person name="Garcia-Fernandez J."/>
            <person name="Gibson-Brown J.J."/>
            <person name="Grigoriev I.V."/>
            <person name="Horton A.C."/>
            <person name="de Jong P.J."/>
            <person name="Jurka J."/>
            <person name="Kapitonov V.V."/>
            <person name="Kohara Y."/>
            <person name="Kuroki Y."/>
            <person name="Lindquist E."/>
            <person name="Lucas S."/>
            <person name="Osoegawa K."/>
            <person name="Pennacchio L.A."/>
            <person name="Salamov A.A."/>
            <person name="Satou Y."/>
            <person name="Sauka-Spengler T."/>
            <person name="Schmutz J."/>
            <person name="Shin-I T."/>
            <person name="Toyoda A."/>
            <person name="Bronner-Fraser M."/>
            <person name="Fujiyama A."/>
            <person name="Holland L.Z."/>
            <person name="Holland P.W.H."/>
            <person name="Satoh N."/>
            <person name="Rokhsar D.S."/>
        </authorList>
    </citation>
    <scope>NUCLEOTIDE SEQUENCE [LARGE SCALE GENOMIC DNA]</scope>
    <source>
        <strain evidence="11">S238N-H82</strain>
        <tissue evidence="11">Testes</tissue>
    </source>
</reference>
<dbReference type="Pfam" id="PF00909">
    <property type="entry name" value="Ammonium_transp"/>
    <property type="match status" value="1"/>
</dbReference>
<keyword evidence="3 8" id="KW-0813">Transport</keyword>
<evidence type="ECO:0000256" key="9">
    <source>
        <dbReference type="SAM" id="MobiDB-lite"/>
    </source>
</evidence>